<evidence type="ECO:0000313" key="6">
    <source>
        <dbReference type="Proteomes" id="UP001634394"/>
    </source>
</evidence>
<keyword evidence="2" id="KW-0812">Transmembrane</keyword>
<reference evidence="5 6" key="1">
    <citation type="submission" date="2024-11" db="EMBL/GenBank/DDBJ databases">
        <title>Chromosome-level genome assembly of the freshwater bivalve Anodonta woodiana.</title>
        <authorList>
            <person name="Chen X."/>
        </authorList>
    </citation>
    <scope>NUCLEOTIDE SEQUENCE [LARGE SCALE GENOMIC DNA]</scope>
    <source>
        <strain evidence="5">MN2024</strain>
        <tissue evidence="5">Gills</tissue>
    </source>
</reference>
<evidence type="ECO:0000256" key="2">
    <source>
        <dbReference type="SAM" id="Phobius"/>
    </source>
</evidence>
<comment type="caution">
    <text evidence="5">The sequence shown here is derived from an EMBL/GenBank/DDBJ whole genome shotgun (WGS) entry which is preliminary data.</text>
</comment>
<feature type="compositionally biased region" description="Low complexity" evidence="1">
    <location>
        <begin position="475"/>
        <end position="506"/>
    </location>
</feature>
<name>A0ABD3UCZ8_SINWO</name>
<feature type="region of interest" description="Disordered" evidence="1">
    <location>
        <begin position="61"/>
        <end position="89"/>
    </location>
</feature>
<feature type="region of interest" description="Disordered" evidence="1">
    <location>
        <begin position="1282"/>
        <end position="1317"/>
    </location>
</feature>
<evidence type="ECO:0000256" key="1">
    <source>
        <dbReference type="SAM" id="MobiDB-lite"/>
    </source>
</evidence>
<dbReference type="InterPro" id="IPR007110">
    <property type="entry name" value="Ig-like_dom"/>
</dbReference>
<gene>
    <name evidence="5" type="ORF">ACJMK2_018271</name>
</gene>
<feature type="region of interest" description="Disordered" evidence="1">
    <location>
        <begin position="432"/>
        <end position="506"/>
    </location>
</feature>
<dbReference type="InterPro" id="IPR036179">
    <property type="entry name" value="Ig-like_dom_sf"/>
</dbReference>
<keyword evidence="2" id="KW-1133">Transmembrane helix</keyword>
<feature type="transmembrane region" description="Helical" evidence="2">
    <location>
        <begin position="99"/>
        <end position="123"/>
    </location>
</feature>
<dbReference type="Pfam" id="PF01390">
    <property type="entry name" value="SEA"/>
    <property type="match status" value="2"/>
</dbReference>
<dbReference type="SUPFAM" id="SSF48726">
    <property type="entry name" value="Immunoglobulin"/>
    <property type="match status" value="2"/>
</dbReference>
<dbReference type="PROSITE" id="PS50835">
    <property type="entry name" value="IG_LIKE"/>
    <property type="match status" value="2"/>
</dbReference>
<feature type="compositionally biased region" description="Low complexity" evidence="1">
    <location>
        <begin position="543"/>
        <end position="617"/>
    </location>
</feature>
<dbReference type="EMBL" id="JBJQND010000016">
    <property type="protein sequence ID" value="KAL3847356.1"/>
    <property type="molecule type" value="Genomic_DNA"/>
</dbReference>
<dbReference type="Gene3D" id="2.60.40.10">
    <property type="entry name" value="Immunoglobulins"/>
    <property type="match status" value="2"/>
</dbReference>
<feature type="compositionally biased region" description="Low complexity" evidence="1">
    <location>
        <begin position="899"/>
        <end position="922"/>
    </location>
</feature>
<feature type="domain" description="SEA" evidence="3">
    <location>
        <begin position="130"/>
        <end position="252"/>
    </location>
</feature>
<feature type="region of interest" description="Disordered" evidence="1">
    <location>
        <begin position="1"/>
        <end position="29"/>
    </location>
</feature>
<evidence type="ECO:0000313" key="5">
    <source>
        <dbReference type="EMBL" id="KAL3847356.1"/>
    </source>
</evidence>
<feature type="compositionally biased region" description="Low complexity" evidence="1">
    <location>
        <begin position="683"/>
        <end position="702"/>
    </location>
</feature>
<feature type="compositionally biased region" description="Low complexity" evidence="1">
    <location>
        <begin position="1142"/>
        <end position="1222"/>
    </location>
</feature>
<feature type="region of interest" description="Disordered" evidence="1">
    <location>
        <begin position="727"/>
        <end position="1050"/>
    </location>
</feature>
<feature type="domain" description="Ig-like" evidence="4">
    <location>
        <begin position="1808"/>
        <end position="1914"/>
    </location>
</feature>
<proteinExistence type="predicted"/>
<feature type="region of interest" description="Disordered" evidence="1">
    <location>
        <begin position="675"/>
        <end position="713"/>
    </location>
</feature>
<dbReference type="SUPFAM" id="SSF82671">
    <property type="entry name" value="SEA domain"/>
    <property type="match status" value="2"/>
</dbReference>
<organism evidence="5 6">
    <name type="scientific">Sinanodonta woodiana</name>
    <name type="common">Chinese pond mussel</name>
    <name type="synonym">Anodonta woodiana</name>
    <dbReference type="NCBI Taxonomy" id="1069815"/>
    <lineage>
        <taxon>Eukaryota</taxon>
        <taxon>Metazoa</taxon>
        <taxon>Spiralia</taxon>
        <taxon>Lophotrochozoa</taxon>
        <taxon>Mollusca</taxon>
        <taxon>Bivalvia</taxon>
        <taxon>Autobranchia</taxon>
        <taxon>Heteroconchia</taxon>
        <taxon>Palaeoheterodonta</taxon>
        <taxon>Unionida</taxon>
        <taxon>Unionoidea</taxon>
        <taxon>Unionidae</taxon>
        <taxon>Unioninae</taxon>
        <taxon>Sinanodonta</taxon>
    </lineage>
</organism>
<dbReference type="InterPro" id="IPR000082">
    <property type="entry name" value="SEA_dom"/>
</dbReference>
<dbReference type="InterPro" id="IPR036508">
    <property type="entry name" value="Chitin-bd_dom_sf"/>
</dbReference>
<dbReference type="InterPro" id="IPR036364">
    <property type="entry name" value="SEA_dom_sf"/>
</dbReference>
<feature type="compositionally biased region" description="Low complexity" evidence="1">
    <location>
        <begin position="434"/>
        <end position="457"/>
    </location>
</feature>
<feature type="compositionally biased region" description="Polar residues" evidence="1">
    <location>
        <begin position="923"/>
        <end position="935"/>
    </location>
</feature>
<keyword evidence="6" id="KW-1185">Reference proteome</keyword>
<feature type="compositionally biased region" description="Polar residues" evidence="1">
    <location>
        <begin position="15"/>
        <end position="25"/>
    </location>
</feature>
<dbReference type="InterPro" id="IPR002557">
    <property type="entry name" value="Chitin-bd_dom"/>
</dbReference>
<keyword evidence="2" id="KW-0472">Membrane</keyword>
<feature type="compositionally biased region" description="Basic and acidic residues" evidence="1">
    <location>
        <begin position="61"/>
        <end position="70"/>
    </location>
</feature>
<dbReference type="Proteomes" id="UP001634394">
    <property type="component" value="Unassembled WGS sequence"/>
</dbReference>
<dbReference type="InterPro" id="IPR013783">
    <property type="entry name" value="Ig-like_fold"/>
</dbReference>
<dbReference type="SMART" id="SM00200">
    <property type="entry name" value="SEA"/>
    <property type="match status" value="2"/>
</dbReference>
<feature type="region of interest" description="Disordered" evidence="1">
    <location>
        <begin position="543"/>
        <end position="632"/>
    </location>
</feature>
<feature type="region of interest" description="Disordered" evidence="1">
    <location>
        <begin position="1127"/>
        <end position="1222"/>
    </location>
</feature>
<dbReference type="PROSITE" id="PS50024">
    <property type="entry name" value="SEA"/>
    <property type="match status" value="2"/>
</dbReference>
<evidence type="ECO:0000259" key="3">
    <source>
        <dbReference type="PROSITE" id="PS50024"/>
    </source>
</evidence>
<evidence type="ECO:0000259" key="4">
    <source>
        <dbReference type="PROSITE" id="PS50835"/>
    </source>
</evidence>
<sequence length="2115" mass="225282">MSHEKKRKDRESIYRDQNGSFTSSMPRWADMLNKNDGYGGYEYMDPWRKMGLKYAPKYYHNEPGSRHADPSKNSSSSGDTDSHVQNEKPVRKRLEGRKLALIVIVVGLIAIAAAITVILVLSLKPAESQPNKFRVVTMSLAVDETFKPEYKNQSSAEYKLFAGNFTSAMDEIFQANNTKGYKGTQIVELKNGSVIVIFTGVIEFKLSDGPPGEEVLKTVITGQKIYENDNNIVVVKNFKILKASISIVKTEEFAFNPISTTVEPKTISTITEPRTLSTTAEIRTTSTTATKATTTTSMTSPPSQGQNNFSVATVNLAVNDTFKPEYNNASSVEYQTFSADFTNAMDKIFNNTEGYKGIKIQELKSGSVIVIFIIVIEVKSNVTPPGQEELKAVITGQKRDANDNVTVVIEKFRILTTSVSIVAIDKVKTNPIFPTDDSTTTQSSTPATTLSPSTSTTVKANVTASTSASNVQLNSTTTPSTLTVSTPPTQTSSTLQPSTTTSTSTITTTATTTITSQNTTSQKAISSTILTSSTTPIVTSTIATTQTSMGPGTISTSNPSSASTLTSTTTNTTSPTLSIPSTISTTLSNSPTANMATTTASTSTTATNVPTTSLSTTKLSEPNPASTSTSISTTSLISSTTSTTTPKYIETMSNTVTTSTSTTKSSIITYNTTSTKPDEANMTSTTTSTTTISLTPGTNSTTLSKNPTSVMPATTSSTLTTAANITTPNISSTNLPLPNTTSATTRTSATSSTMASTTPTPTASLKSTITSTISTKSPEQATSTATTSESIATSIKTTLSTTKEPNATTTTSTSTTTTRPTTNTTSSKLPDLSTTSFINSTNSTATPKYSETMSSTATTSTSTTKSSIITYNTTTPKPDEANMTSTTTSTTTISLKPVLTSTTLSNNPTSVMSASTSSTLTTAGNVTTPNISSTKPPEPNTTSAATRTSATSSTITSTTPTPTSSLKSTITSTMSTKSPEPTTSTATTSESIATSIKTTLSTTKEPNVTTTTSTSTTTTRPTTNTTSSKLPDLSTTSFINSTNSTATPKYSETNTTTAITATSSSKSSIIIYNTTSPKPDEANMTSTTTSTTTISLKPGLNSTTLSNNPTSVMPATTSSTLTTAANVTTPNISSTKPPEPNTTSAATRTSATSSTITSTTQTPTASLKSTITSTMSTKSPEPTTSTATTSESIASTIKTTLSTTSPKPTETNLTSTTTSTSTTNLTSIITSTVVPITTVLNTTITSTSTSTTTLMPNTTSTFIQSTSEPNATNATAWTTSYTTKPSSTAPSTMATTNSSTVSTVSTNSTTGPSSTSYKTIETTSTTPKGVAFNTKYYTAVVGVSLQLVCTITGWNGNLSISRVSRTKQQEIMVVVNNTTGTILNGFAVNITFTGYTVDVSILILNASCEDEGTYYCTTGAVSDNATVKREREKPILQLPDIMVRDNYHDVKYPFVCETDIANSGEILIAEVNKNGTFYLYEGYAENRVNITTDCGNKQRFTFFINGIFTSVWDNAKIRCVLINNSTNGDTRFRLVSEESTIKLVPADICLSVTDGSNISHPQSNCELFLTCLNGVPVPGKCKQGQCFYDNIGMCRAPICPFVYCNDADANIGEPTSLTCSLLYCNDSFLLTIKHLGETLFSSNNITGNISQRSEDRNIQVWLTNGKAELTVAFLKTNCNDSGEYIIILGKENVIDRGYLTFKVPPKKPTLQLPQSIVAYTQANITCYGEQGIPRQNMYIEVMFNGSNYTKYDNTILTTDDKNCSSMGILVMNFLAVEKWQHARVRCVIGDNSSSRLESDVYEINTTNSGVSISPSEITGFINDTVQINCTVTGIMSNDSVIVSRLIPTFQGEEILSILTNGNSTKNNLTWIRFSTTVVSANSMIIHITINFLQCRDGGTYRCKTGNRTAIASLAIWSKPDKPSLMLPVEVVSDGFNQAGDPFVCKGNVGYPGGNLLALIKSNGTFKEVQPYKVNVTKGTISNCQKVDIFEFYLGKFTMDLHNSTLRCVAANNETIASGESDPYDEKVLLLVPGTTCSGMDGLTLPYPFDDCKKYVLCVGNRTFVRNGGCKDGDCYYTDTKRCEQQRTTTTIARNCQCSLPALGMVNLCAITDDND</sequence>
<feature type="compositionally biased region" description="Basic and acidic residues" evidence="1">
    <location>
        <begin position="80"/>
        <end position="89"/>
    </location>
</feature>
<protein>
    <submittedName>
        <fullName evidence="5">Uncharacterized protein</fullName>
    </submittedName>
</protein>
<feature type="domain" description="SEA" evidence="3">
    <location>
        <begin position="304"/>
        <end position="426"/>
    </location>
</feature>
<feature type="compositionally biased region" description="Low complexity" evidence="1">
    <location>
        <begin position="740"/>
        <end position="875"/>
    </location>
</feature>
<feature type="domain" description="Ig-like" evidence="4">
    <location>
        <begin position="1327"/>
        <end position="1428"/>
    </location>
</feature>
<dbReference type="SUPFAM" id="SSF57625">
    <property type="entry name" value="Invertebrate chitin-binding proteins"/>
    <property type="match status" value="1"/>
</dbReference>
<feature type="compositionally biased region" description="Polar residues" evidence="1">
    <location>
        <begin position="458"/>
        <end position="474"/>
    </location>
</feature>
<dbReference type="SMART" id="SM00494">
    <property type="entry name" value="ChtBD2"/>
    <property type="match status" value="2"/>
</dbReference>
<accession>A0ABD3UCZ8</accession>
<feature type="compositionally biased region" description="Low complexity" evidence="1">
    <location>
        <begin position="941"/>
        <end position="1050"/>
    </location>
</feature>
<feature type="compositionally biased region" description="Basic and acidic residues" evidence="1">
    <location>
        <begin position="1"/>
        <end position="14"/>
    </location>
</feature>